<dbReference type="InterPro" id="IPR002818">
    <property type="entry name" value="DJ-1/PfpI"/>
</dbReference>
<dbReference type="PANTHER" id="PTHR48094:SF12">
    <property type="entry name" value="PARKINSON DISEASE PROTEIN 7 HOMOLOG"/>
    <property type="match status" value="1"/>
</dbReference>
<dbReference type="EMBL" id="LGUE01000004">
    <property type="protein sequence ID" value="KON84603.1"/>
    <property type="molecule type" value="Genomic_DNA"/>
</dbReference>
<evidence type="ECO:0000313" key="2">
    <source>
        <dbReference type="EMBL" id="KON84603.1"/>
    </source>
</evidence>
<proteinExistence type="predicted"/>
<evidence type="ECO:0000259" key="1">
    <source>
        <dbReference type="Pfam" id="PF01965"/>
    </source>
</evidence>
<dbReference type="InterPro" id="IPR029062">
    <property type="entry name" value="Class_I_gatase-like"/>
</dbReference>
<evidence type="ECO:0000313" key="3">
    <source>
        <dbReference type="Proteomes" id="UP000037405"/>
    </source>
</evidence>
<dbReference type="PATRIC" id="fig|189381.12.peg.2258"/>
<sequence>MKSTAILLYPQFSEYELSVALSILMQGGKPVRILTSDGNPVRGEAGLKVMPEQSIMEAKKSEFDSLLLTGCMDIFQLEAEETIFSFIKEFHDSGAVIASISSSPFLLAKAGVLEGKRYTIGMTEEKRQKAGVFDHSLYRDELVVTDGKIITARGRGFIRFGSEFGRALNVNFDDRWYKED</sequence>
<dbReference type="OrthoDB" id="9800516at2"/>
<dbReference type="GO" id="GO:0005737">
    <property type="term" value="C:cytoplasm"/>
    <property type="evidence" value="ECO:0007669"/>
    <property type="project" value="TreeGrafter"/>
</dbReference>
<comment type="caution">
    <text evidence="2">The sequence shown here is derived from an EMBL/GenBank/DDBJ whole genome shotgun (WGS) entry which is preliminary data.</text>
</comment>
<dbReference type="Gene3D" id="3.40.50.880">
    <property type="match status" value="1"/>
</dbReference>
<dbReference type="Pfam" id="PF01965">
    <property type="entry name" value="DJ-1_PfpI"/>
    <property type="match status" value="1"/>
</dbReference>
<organism evidence="2 3">
    <name type="scientific">Rossellomorea marisflavi</name>
    <dbReference type="NCBI Taxonomy" id="189381"/>
    <lineage>
        <taxon>Bacteria</taxon>
        <taxon>Bacillati</taxon>
        <taxon>Bacillota</taxon>
        <taxon>Bacilli</taxon>
        <taxon>Bacillales</taxon>
        <taxon>Bacillaceae</taxon>
        <taxon>Rossellomorea</taxon>
    </lineage>
</organism>
<dbReference type="AlphaFoldDB" id="A0A0M0G4B0"/>
<dbReference type="SUPFAM" id="SSF52317">
    <property type="entry name" value="Class I glutamine amidotransferase-like"/>
    <property type="match status" value="1"/>
</dbReference>
<reference evidence="3" key="1">
    <citation type="submission" date="2015-07" db="EMBL/GenBank/DDBJ databases">
        <title>Fjat-14235 jcm11544.</title>
        <authorList>
            <person name="Liu B."/>
            <person name="Wang J."/>
            <person name="Zhu Y."/>
            <person name="Liu G."/>
            <person name="Chen Q."/>
            <person name="Chen Z."/>
            <person name="Lan J."/>
            <person name="Che J."/>
            <person name="Ge C."/>
            <person name="Shi H."/>
            <person name="Pan Z."/>
            <person name="Liu X."/>
        </authorList>
    </citation>
    <scope>NUCLEOTIDE SEQUENCE [LARGE SCALE GENOMIC DNA]</scope>
    <source>
        <strain evidence="3">JCM 11544</strain>
    </source>
</reference>
<keyword evidence="3" id="KW-1185">Reference proteome</keyword>
<accession>A0A0M0G4B0</accession>
<protein>
    <submittedName>
        <fullName evidence="2">4-methyl-5(B-hydroxyethyl)-thiazole monophosphate biosynthesis protein</fullName>
    </submittedName>
</protein>
<dbReference type="InterPro" id="IPR050325">
    <property type="entry name" value="Prot/Nucl_acid_deglycase"/>
</dbReference>
<dbReference type="Proteomes" id="UP000037405">
    <property type="component" value="Unassembled WGS sequence"/>
</dbReference>
<feature type="domain" description="DJ-1/PfpI" evidence="1">
    <location>
        <begin position="3"/>
        <end position="162"/>
    </location>
</feature>
<dbReference type="PANTHER" id="PTHR48094">
    <property type="entry name" value="PROTEIN/NUCLEIC ACID DEGLYCASE DJ-1-RELATED"/>
    <property type="match status" value="1"/>
</dbReference>
<gene>
    <name evidence="2" type="ORF">AF331_11205</name>
</gene>
<name>A0A0M0G4B0_9BACI</name>
<dbReference type="RefSeq" id="WP_053428200.1">
    <property type="nucleotide sequence ID" value="NZ_LGUE01000004.1"/>
</dbReference>